<organism evidence="1 2">
    <name type="scientific">Aedes aegypti</name>
    <name type="common">Yellowfever mosquito</name>
    <name type="synonym">Culex aegypti</name>
    <dbReference type="NCBI Taxonomy" id="7159"/>
    <lineage>
        <taxon>Eukaryota</taxon>
        <taxon>Metazoa</taxon>
        <taxon>Ecdysozoa</taxon>
        <taxon>Arthropoda</taxon>
        <taxon>Hexapoda</taxon>
        <taxon>Insecta</taxon>
        <taxon>Pterygota</taxon>
        <taxon>Neoptera</taxon>
        <taxon>Endopterygota</taxon>
        <taxon>Diptera</taxon>
        <taxon>Nematocera</taxon>
        <taxon>Culicoidea</taxon>
        <taxon>Culicidae</taxon>
        <taxon>Culicinae</taxon>
        <taxon>Aedini</taxon>
        <taxon>Aedes</taxon>
        <taxon>Stegomyia</taxon>
    </lineage>
</organism>
<dbReference type="AlphaFoldDB" id="A0A6I8U7C7"/>
<sequence length="181" mass="19740">MVFPTRSLLFLLVICQGMFKMADAQSNSQNMPFPPPDPSALRSNTTNQAKGMAMGNEPPPPSANSGLMDPLSSSLGGASNDYGMAMQAATPNDVRTQPTRYCYAHGPLLPTSLLPKPRKESYVDIGSVSCEEVVGYLMGLNRWYDRKCSNMGPECPDKYRFAASWFISAVNKIKQSCSLTL</sequence>
<reference evidence="1 2" key="1">
    <citation type="submission" date="2017-06" db="EMBL/GenBank/DDBJ databases">
        <title>Aedes aegypti genome working group (AGWG) sequencing and assembly.</title>
        <authorList>
            <consortium name="Aedes aegypti Genome Working Group (AGWG)"/>
            <person name="Matthews B.J."/>
        </authorList>
    </citation>
    <scope>NUCLEOTIDE SEQUENCE [LARGE SCALE GENOMIC DNA]</scope>
    <source>
        <strain evidence="1 2">LVP_AGWG</strain>
    </source>
</reference>
<gene>
    <name evidence="1" type="primary">110678313</name>
</gene>
<keyword evidence="2" id="KW-1185">Reference proteome</keyword>
<dbReference type="InParanoid" id="A0A6I8U7C7"/>
<dbReference type="Proteomes" id="UP000008820">
    <property type="component" value="Chromosome 3"/>
</dbReference>
<reference evidence="1" key="2">
    <citation type="submission" date="2020-05" db="UniProtKB">
        <authorList>
            <consortium name="EnsemblMetazoa"/>
        </authorList>
    </citation>
    <scope>IDENTIFICATION</scope>
    <source>
        <strain evidence="1">LVP_AGWG</strain>
    </source>
</reference>
<dbReference type="EnsemblMetazoa" id="AAEL024468-RA">
    <property type="protein sequence ID" value="AAEL024468-PA"/>
    <property type="gene ID" value="AAEL024468"/>
</dbReference>
<dbReference type="OrthoDB" id="10510097at2759"/>
<accession>A0A6I8U7C7</accession>
<protein>
    <submittedName>
        <fullName evidence="1">Uncharacterized protein</fullName>
    </submittedName>
</protein>
<name>A0A6I8U7C7_AEDAE</name>
<evidence type="ECO:0000313" key="1">
    <source>
        <dbReference type="EnsemblMetazoa" id="AAEL024468-PA"/>
    </source>
</evidence>
<evidence type="ECO:0000313" key="2">
    <source>
        <dbReference type="Proteomes" id="UP000008820"/>
    </source>
</evidence>
<proteinExistence type="predicted"/>